<dbReference type="Pfam" id="PF10049">
    <property type="entry name" value="DUF2283"/>
    <property type="match status" value="1"/>
</dbReference>
<dbReference type="InterPro" id="IPR019270">
    <property type="entry name" value="DUF2283"/>
</dbReference>
<dbReference type="Proteomes" id="UP000469949">
    <property type="component" value="Unassembled WGS sequence"/>
</dbReference>
<dbReference type="PANTHER" id="PTHR37029:SF1">
    <property type="entry name" value="SSR1768 PROTEIN"/>
    <property type="match status" value="1"/>
</dbReference>
<dbReference type="AlphaFoldDB" id="A0A833MUD6"/>
<accession>A0A833MUD6</accession>
<reference evidence="1 2" key="1">
    <citation type="submission" date="2019-10" db="EMBL/GenBank/DDBJ databases">
        <title>Draft Genome Sequence of the Caffeine Degrading Methylotroph Methylorubrum populi PINKEL.</title>
        <authorList>
            <person name="Dawson S.C."/>
            <person name="Zhang X."/>
            <person name="Wright M.E."/>
            <person name="Sharma G."/>
            <person name="Langner J.T."/>
            <person name="Ditty J.L."/>
            <person name="Subuyuj G.A."/>
        </authorList>
    </citation>
    <scope>NUCLEOTIDE SEQUENCE [LARGE SCALE GENOMIC DNA]</scope>
    <source>
        <strain evidence="1 2">Pinkel</strain>
    </source>
</reference>
<organism evidence="1 2">
    <name type="scientific">Methylorubrum populi</name>
    <dbReference type="NCBI Taxonomy" id="223967"/>
    <lineage>
        <taxon>Bacteria</taxon>
        <taxon>Pseudomonadati</taxon>
        <taxon>Pseudomonadota</taxon>
        <taxon>Alphaproteobacteria</taxon>
        <taxon>Hyphomicrobiales</taxon>
        <taxon>Methylobacteriaceae</taxon>
        <taxon>Methylorubrum</taxon>
    </lineage>
</organism>
<dbReference type="EMBL" id="WEKV01000020">
    <property type="protein sequence ID" value="KAB7782082.1"/>
    <property type="molecule type" value="Genomic_DNA"/>
</dbReference>
<name>A0A833MUD6_9HYPH</name>
<proteinExistence type="predicted"/>
<sequence>MKSRYDAESDALYLRFTETPIVESEEVRPGIVLDFDAEGRIVALEILDATEHLASGTDLAALTVA</sequence>
<comment type="caution">
    <text evidence="1">The sequence shown here is derived from an EMBL/GenBank/DDBJ whole genome shotgun (WGS) entry which is preliminary data.</text>
</comment>
<gene>
    <name evidence="1" type="ORF">F8B43_4837</name>
</gene>
<evidence type="ECO:0000313" key="1">
    <source>
        <dbReference type="EMBL" id="KAB7782082.1"/>
    </source>
</evidence>
<evidence type="ECO:0008006" key="3">
    <source>
        <dbReference type="Google" id="ProtNLM"/>
    </source>
</evidence>
<protein>
    <recommendedName>
        <fullName evidence="3">DUF2283 domain-containing protein</fullName>
    </recommendedName>
</protein>
<dbReference type="RefSeq" id="WP_152278612.1">
    <property type="nucleotide sequence ID" value="NZ_WEKV01000020.1"/>
</dbReference>
<evidence type="ECO:0000313" key="2">
    <source>
        <dbReference type="Proteomes" id="UP000469949"/>
    </source>
</evidence>
<dbReference type="PANTHER" id="PTHR37029">
    <property type="entry name" value="SSR1768 PROTEIN"/>
    <property type="match status" value="1"/>
</dbReference>